<dbReference type="RefSeq" id="WP_087104752.1">
    <property type="nucleotide sequence ID" value="NZ_FWFG01000093.1"/>
</dbReference>
<keyword evidence="8" id="KW-1185">Reference proteome</keyword>
<dbReference type="OrthoDB" id="9808843at2"/>
<evidence type="ECO:0000256" key="2">
    <source>
        <dbReference type="ARBA" id="ARBA00023125"/>
    </source>
</evidence>
<keyword evidence="5" id="KW-0812">Transmembrane</keyword>
<evidence type="ECO:0000256" key="3">
    <source>
        <dbReference type="ARBA" id="ARBA00023163"/>
    </source>
</evidence>
<sequence>MRPPGLPLALATIVLSLVGGLIARSAAPALLPAWTVPLMILAALALAVIAARRPDAVLLDLRMPGGDGLETLRALPPGSAGRPRFLVLTTYDTDRDIRSALRAGADGFLLKDAPRSVLQDACTASRAASPSSLRGPSA</sequence>
<dbReference type="Pfam" id="PF00072">
    <property type="entry name" value="Response_reg"/>
    <property type="match status" value="1"/>
</dbReference>
<keyword evidence="5" id="KW-0472">Membrane</keyword>
<feature type="modified residue" description="4-aspartylphosphate" evidence="4">
    <location>
        <position position="60"/>
    </location>
</feature>
<dbReference type="SMART" id="SM00448">
    <property type="entry name" value="REC"/>
    <property type="match status" value="1"/>
</dbReference>
<evidence type="ECO:0000256" key="4">
    <source>
        <dbReference type="PROSITE-ProRule" id="PRU00169"/>
    </source>
</evidence>
<dbReference type="PROSITE" id="PS50110">
    <property type="entry name" value="RESPONSE_REGULATORY"/>
    <property type="match status" value="1"/>
</dbReference>
<evidence type="ECO:0000313" key="7">
    <source>
        <dbReference type="EMBL" id="SLM93959.1"/>
    </source>
</evidence>
<keyword evidence="2" id="KW-0238">DNA-binding</keyword>
<feature type="transmembrane region" description="Helical" evidence="5">
    <location>
        <begin position="33"/>
        <end position="51"/>
    </location>
</feature>
<dbReference type="PANTHER" id="PTHR43214:SF24">
    <property type="entry name" value="TRANSCRIPTIONAL REGULATORY PROTEIN NARL-RELATED"/>
    <property type="match status" value="1"/>
</dbReference>
<dbReference type="InterPro" id="IPR039420">
    <property type="entry name" value="WalR-like"/>
</dbReference>
<dbReference type="Proteomes" id="UP000195981">
    <property type="component" value="Unassembled WGS sequence"/>
</dbReference>
<gene>
    <name evidence="7" type="ORF">FM110_10715</name>
</gene>
<dbReference type="GO" id="GO:0000160">
    <property type="term" value="P:phosphorelay signal transduction system"/>
    <property type="evidence" value="ECO:0007669"/>
    <property type="project" value="InterPro"/>
</dbReference>
<keyword evidence="3" id="KW-0804">Transcription</keyword>
<dbReference type="GO" id="GO:0003677">
    <property type="term" value="F:DNA binding"/>
    <property type="evidence" value="ECO:0007669"/>
    <property type="project" value="UniProtKB-KW"/>
</dbReference>
<accession>A0A1X6X4X3</accession>
<evidence type="ECO:0000256" key="1">
    <source>
        <dbReference type="ARBA" id="ARBA00023015"/>
    </source>
</evidence>
<dbReference type="InterPro" id="IPR001789">
    <property type="entry name" value="Sig_transdc_resp-reg_receiver"/>
</dbReference>
<keyword evidence="5" id="KW-1133">Transmembrane helix</keyword>
<evidence type="ECO:0000256" key="5">
    <source>
        <dbReference type="SAM" id="Phobius"/>
    </source>
</evidence>
<evidence type="ECO:0000259" key="6">
    <source>
        <dbReference type="PROSITE" id="PS50110"/>
    </source>
</evidence>
<dbReference type="PANTHER" id="PTHR43214">
    <property type="entry name" value="TWO-COMPONENT RESPONSE REGULATOR"/>
    <property type="match status" value="1"/>
</dbReference>
<dbReference type="InterPro" id="IPR011006">
    <property type="entry name" value="CheY-like_superfamily"/>
</dbReference>
<reference evidence="7 8" key="1">
    <citation type="submission" date="2017-02" db="EMBL/GenBank/DDBJ databases">
        <authorList>
            <person name="Peterson S.W."/>
        </authorList>
    </citation>
    <scope>NUCLEOTIDE SEQUENCE [LARGE SCALE GENOMIC DNA]</scope>
    <source>
        <strain evidence="7 8">CIP104813</strain>
    </source>
</reference>
<dbReference type="EMBL" id="FWFG01000093">
    <property type="protein sequence ID" value="SLM93959.1"/>
    <property type="molecule type" value="Genomic_DNA"/>
</dbReference>
<dbReference type="InterPro" id="IPR058245">
    <property type="entry name" value="NreC/VraR/RcsB-like_REC"/>
</dbReference>
<keyword evidence="1" id="KW-0805">Transcription regulation</keyword>
<name>A0A1X6X4X3_9MICO</name>
<dbReference type="SUPFAM" id="SSF52172">
    <property type="entry name" value="CheY-like"/>
    <property type="match status" value="1"/>
</dbReference>
<evidence type="ECO:0000313" key="8">
    <source>
        <dbReference type="Proteomes" id="UP000195981"/>
    </source>
</evidence>
<dbReference type="AlphaFoldDB" id="A0A1X6X4X3"/>
<keyword evidence="4" id="KW-0597">Phosphoprotein</keyword>
<dbReference type="Gene3D" id="3.40.50.2300">
    <property type="match status" value="1"/>
</dbReference>
<protein>
    <submittedName>
        <fullName evidence="7">Putative two-component system response regulator</fullName>
    </submittedName>
</protein>
<organism evidence="7 8">
    <name type="scientific">Brachybacterium nesterenkovii</name>
    <dbReference type="NCBI Taxonomy" id="47847"/>
    <lineage>
        <taxon>Bacteria</taxon>
        <taxon>Bacillati</taxon>
        <taxon>Actinomycetota</taxon>
        <taxon>Actinomycetes</taxon>
        <taxon>Micrococcales</taxon>
        <taxon>Dermabacteraceae</taxon>
        <taxon>Brachybacterium</taxon>
    </lineage>
</organism>
<proteinExistence type="predicted"/>
<feature type="domain" description="Response regulatory" evidence="6">
    <location>
        <begin position="1"/>
        <end position="126"/>
    </location>
</feature>
<dbReference type="CDD" id="cd17535">
    <property type="entry name" value="REC_NarL-like"/>
    <property type="match status" value="1"/>
</dbReference>